<dbReference type="GO" id="GO:0050518">
    <property type="term" value="F:2-C-methyl-D-erythritol 4-phosphate cytidylyltransferase activity"/>
    <property type="evidence" value="ECO:0007669"/>
    <property type="project" value="UniProtKB-UniRule"/>
</dbReference>
<proteinExistence type="inferred from homology"/>
<dbReference type="InterPro" id="IPR018294">
    <property type="entry name" value="ISPD_synthase_CS"/>
</dbReference>
<evidence type="ECO:0000256" key="3">
    <source>
        <dbReference type="ARBA" id="ARBA00009789"/>
    </source>
</evidence>
<reference evidence="8" key="1">
    <citation type="journal article" date="2014" name="Int. J. Syst. Evol. Microbiol.">
        <title>Complete genome sequence of Corynebacterium casei LMG S-19264T (=DSM 44701T), isolated from a smear-ripened cheese.</title>
        <authorList>
            <consortium name="US DOE Joint Genome Institute (JGI-PGF)"/>
            <person name="Walter F."/>
            <person name="Albersmeier A."/>
            <person name="Kalinowski J."/>
            <person name="Ruckert C."/>
        </authorList>
    </citation>
    <scope>NUCLEOTIDE SEQUENCE</scope>
    <source>
        <strain evidence="8">NBRC 101628</strain>
    </source>
</reference>
<dbReference type="EMBL" id="BSNC01000005">
    <property type="protein sequence ID" value="GLP96867.1"/>
    <property type="molecule type" value="Genomic_DNA"/>
</dbReference>
<dbReference type="PANTHER" id="PTHR32125">
    <property type="entry name" value="2-C-METHYL-D-ERYTHRITOL 4-PHOSPHATE CYTIDYLYLTRANSFERASE, CHLOROPLASTIC"/>
    <property type="match status" value="1"/>
</dbReference>
<reference evidence="8" key="2">
    <citation type="submission" date="2023-01" db="EMBL/GenBank/DDBJ databases">
        <title>Draft genome sequence of Paraferrimonas sedimenticola strain NBRC 101628.</title>
        <authorList>
            <person name="Sun Q."/>
            <person name="Mori K."/>
        </authorList>
    </citation>
    <scope>NUCLEOTIDE SEQUENCE</scope>
    <source>
        <strain evidence="8">NBRC 101628</strain>
    </source>
</reference>
<name>A0AA37W1V1_9GAMM</name>
<keyword evidence="4 7" id="KW-0808">Transferase</keyword>
<dbReference type="EC" id="2.7.7.60" evidence="7"/>
<dbReference type="InterPro" id="IPR029044">
    <property type="entry name" value="Nucleotide-diphossugar_trans"/>
</dbReference>
<comment type="caution">
    <text evidence="8">The sequence shown here is derived from an EMBL/GenBank/DDBJ whole genome shotgun (WGS) entry which is preliminary data.</text>
</comment>
<dbReference type="CDD" id="cd02516">
    <property type="entry name" value="CDP-ME_synthetase"/>
    <property type="match status" value="1"/>
</dbReference>
<dbReference type="InterPro" id="IPR050088">
    <property type="entry name" value="IspD/TarI_cytidylyltransf_bact"/>
</dbReference>
<dbReference type="GO" id="GO:0019288">
    <property type="term" value="P:isopentenyl diphosphate biosynthetic process, methylerythritol 4-phosphate pathway"/>
    <property type="evidence" value="ECO:0007669"/>
    <property type="project" value="UniProtKB-UniRule"/>
</dbReference>
<dbReference type="Proteomes" id="UP001161422">
    <property type="component" value="Unassembled WGS sequence"/>
</dbReference>
<dbReference type="Gene3D" id="3.90.550.10">
    <property type="entry name" value="Spore Coat Polysaccharide Biosynthesis Protein SpsA, Chain A"/>
    <property type="match status" value="1"/>
</dbReference>
<evidence type="ECO:0000256" key="7">
    <source>
        <dbReference type="HAMAP-Rule" id="MF_00108"/>
    </source>
</evidence>
<dbReference type="FunFam" id="3.90.550.10:FF:000003">
    <property type="entry name" value="2-C-methyl-D-erythritol 4-phosphate cytidylyltransferase"/>
    <property type="match status" value="1"/>
</dbReference>
<dbReference type="SUPFAM" id="SSF53448">
    <property type="entry name" value="Nucleotide-diphospho-sugar transferases"/>
    <property type="match status" value="1"/>
</dbReference>
<comment type="catalytic activity">
    <reaction evidence="1 7">
        <text>2-C-methyl-D-erythritol 4-phosphate + CTP + H(+) = 4-CDP-2-C-methyl-D-erythritol + diphosphate</text>
        <dbReference type="Rhea" id="RHEA:13429"/>
        <dbReference type="ChEBI" id="CHEBI:15378"/>
        <dbReference type="ChEBI" id="CHEBI:33019"/>
        <dbReference type="ChEBI" id="CHEBI:37563"/>
        <dbReference type="ChEBI" id="CHEBI:57823"/>
        <dbReference type="ChEBI" id="CHEBI:58262"/>
        <dbReference type="EC" id="2.7.7.60"/>
    </reaction>
</comment>
<comment type="similarity">
    <text evidence="3 7">Belongs to the IspD/TarI cytidylyltransferase family. IspD subfamily.</text>
</comment>
<feature type="site" description="Transition state stabilizer" evidence="7">
    <location>
        <position position="7"/>
    </location>
</feature>
<evidence type="ECO:0000256" key="4">
    <source>
        <dbReference type="ARBA" id="ARBA00022679"/>
    </source>
</evidence>
<evidence type="ECO:0000256" key="1">
    <source>
        <dbReference type="ARBA" id="ARBA00001282"/>
    </source>
</evidence>
<sequence length="221" mass="23654">MQANCPKQYLPIASKTILQTTIDRLLSHGQIQQVVCAVSDGDGYYADQACAQDDRVTRISGGAERADSVLNALTATIEHLGAEKASQTWVLVHDAARPCVTSKAIDDLLSFCQQQGHGAILAAPVRDTMKRSNDGTNVAKTEPRDGLWHALTPQCFPLLELHRALSDALAQGVAITDEASAIEWAGGRVGLVADSMTNLKITHPQDLALAELILSSQEQTS</sequence>
<comment type="pathway">
    <text evidence="2 7">Isoprenoid biosynthesis; isopentenyl diphosphate biosynthesis via DXP pathway; isopentenyl diphosphate from 1-deoxy-D-xylulose 5-phosphate: step 2/6.</text>
</comment>
<evidence type="ECO:0000256" key="2">
    <source>
        <dbReference type="ARBA" id="ARBA00004787"/>
    </source>
</evidence>
<evidence type="ECO:0000313" key="9">
    <source>
        <dbReference type="Proteomes" id="UP001161422"/>
    </source>
</evidence>
<gene>
    <name evidence="7 8" type="primary">ispD</name>
    <name evidence="8" type="ORF">GCM10007895_21730</name>
</gene>
<keyword evidence="9" id="KW-1185">Reference proteome</keyword>
<comment type="caution">
    <text evidence="7">Lacks conserved residue(s) required for the propagation of feature annotation.</text>
</comment>
<dbReference type="InterPro" id="IPR034683">
    <property type="entry name" value="IspD/TarI"/>
</dbReference>
<evidence type="ECO:0000256" key="5">
    <source>
        <dbReference type="ARBA" id="ARBA00022695"/>
    </source>
</evidence>
<evidence type="ECO:0000313" key="8">
    <source>
        <dbReference type="EMBL" id="GLP96867.1"/>
    </source>
</evidence>
<organism evidence="8 9">
    <name type="scientific">Paraferrimonas sedimenticola</name>
    <dbReference type="NCBI Taxonomy" id="375674"/>
    <lineage>
        <taxon>Bacteria</taxon>
        <taxon>Pseudomonadati</taxon>
        <taxon>Pseudomonadota</taxon>
        <taxon>Gammaproteobacteria</taxon>
        <taxon>Alteromonadales</taxon>
        <taxon>Ferrimonadaceae</taxon>
        <taxon>Paraferrimonas</taxon>
    </lineage>
</organism>
<dbReference type="NCBIfam" id="TIGR00453">
    <property type="entry name" value="ispD"/>
    <property type="match status" value="1"/>
</dbReference>
<dbReference type="PANTHER" id="PTHR32125:SF4">
    <property type="entry name" value="2-C-METHYL-D-ERYTHRITOL 4-PHOSPHATE CYTIDYLYLTRANSFERASE, CHLOROPLASTIC"/>
    <property type="match status" value="1"/>
</dbReference>
<keyword evidence="5 7" id="KW-0548">Nucleotidyltransferase</keyword>
<accession>A0AA37W1V1</accession>
<dbReference type="PROSITE" id="PS01295">
    <property type="entry name" value="ISPD"/>
    <property type="match status" value="1"/>
</dbReference>
<dbReference type="InterPro" id="IPR001228">
    <property type="entry name" value="IspD"/>
</dbReference>
<feature type="site" description="Positions MEP for the nucleophilic attack" evidence="7">
    <location>
        <position position="200"/>
    </location>
</feature>
<dbReference type="Pfam" id="PF01128">
    <property type="entry name" value="IspD"/>
    <property type="match status" value="1"/>
</dbReference>
<protein>
    <recommendedName>
        <fullName evidence="7">2-C-methyl-D-erythritol 4-phosphate cytidylyltransferase</fullName>
        <ecNumber evidence="7">2.7.7.60</ecNumber>
    </recommendedName>
    <alternativeName>
        <fullName evidence="7">4-diphosphocytidyl-2C-methyl-D-erythritol synthase</fullName>
    </alternativeName>
    <alternativeName>
        <fullName evidence="7">MEP cytidylyltransferase</fullName>
        <shortName evidence="7">MCT</shortName>
    </alternativeName>
</protein>
<evidence type="ECO:0000256" key="6">
    <source>
        <dbReference type="ARBA" id="ARBA00023229"/>
    </source>
</evidence>
<feature type="site" description="Positions MEP for the nucleophilic attack" evidence="7">
    <location>
        <position position="144"/>
    </location>
</feature>
<dbReference type="AlphaFoldDB" id="A0AA37W1V1"/>
<dbReference type="HAMAP" id="MF_00108">
    <property type="entry name" value="IspD"/>
    <property type="match status" value="1"/>
</dbReference>
<keyword evidence="6 7" id="KW-0414">Isoprene biosynthesis</keyword>
<comment type="function">
    <text evidence="7">Catalyzes the formation of 4-diphosphocytidyl-2-C-methyl-D-erythritol from CTP and 2-C-methyl-D-erythritol 4-phosphate (MEP).</text>
</comment>